<gene>
    <name evidence="4" type="ORF">M409DRAFT_22682</name>
</gene>
<dbReference type="InterPro" id="IPR036291">
    <property type="entry name" value="NAD(P)-bd_dom_sf"/>
</dbReference>
<dbReference type="PANTHER" id="PTHR24320:SF282">
    <property type="entry name" value="WW DOMAIN-CONTAINING OXIDOREDUCTASE"/>
    <property type="match status" value="1"/>
</dbReference>
<evidence type="ECO:0000256" key="3">
    <source>
        <dbReference type="ARBA" id="ARBA00023002"/>
    </source>
</evidence>
<dbReference type="SUPFAM" id="SSF51735">
    <property type="entry name" value="NAD(P)-binding Rossmann-fold domains"/>
    <property type="match status" value="1"/>
</dbReference>
<keyword evidence="2" id="KW-0521">NADP</keyword>
<dbReference type="InterPro" id="IPR002347">
    <property type="entry name" value="SDR_fam"/>
</dbReference>
<organism evidence="4 5">
    <name type="scientific">Zasmidium cellare ATCC 36951</name>
    <dbReference type="NCBI Taxonomy" id="1080233"/>
    <lineage>
        <taxon>Eukaryota</taxon>
        <taxon>Fungi</taxon>
        <taxon>Dikarya</taxon>
        <taxon>Ascomycota</taxon>
        <taxon>Pezizomycotina</taxon>
        <taxon>Dothideomycetes</taxon>
        <taxon>Dothideomycetidae</taxon>
        <taxon>Mycosphaerellales</taxon>
        <taxon>Mycosphaerellaceae</taxon>
        <taxon>Zasmidium</taxon>
    </lineage>
</organism>
<keyword evidence="3" id="KW-0560">Oxidoreductase</keyword>
<name>A0A6A6CJD3_ZASCE</name>
<dbReference type="PRINTS" id="PR00081">
    <property type="entry name" value="GDHRDH"/>
</dbReference>
<comment type="similarity">
    <text evidence="1">Belongs to the short-chain dehydrogenases/reductases (SDR) family.</text>
</comment>
<protein>
    <submittedName>
        <fullName evidence="4">Uncharacterized protein</fullName>
    </submittedName>
</protein>
<accession>A0A6A6CJD3</accession>
<dbReference type="PANTHER" id="PTHR24320">
    <property type="entry name" value="RETINOL DEHYDROGENASE"/>
    <property type="match status" value="1"/>
</dbReference>
<evidence type="ECO:0000256" key="1">
    <source>
        <dbReference type="ARBA" id="ARBA00006484"/>
    </source>
</evidence>
<evidence type="ECO:0000313" key="4">
    <source>
        <dbReference type="EMBL" id="KAF2167255.1"/>
    </source>
</evidence>
<reference evidence="4" key="1">
    <citation type="journal article" date="2020" name="Stud. Mycol.">
        <title>101 Dothideomycetes genomes: a test case for predicting lifestyles and emergence of pathogens.</title>
        <authorList>
            <person name="Haridas S."/>
            <person name="Albert R."/>
            <person name="Binder M."/>
            <person name="Bloem J."/>
            <person name="Labutti K."/>
            <person name="Salamov A."/>
            <person name="Andreopoulos B."/>
            <person name="Baker S."/>
            <person name="Barry K."/>
            <person name="Bills G."/>
            <person name="Bluhm B."/>
            <person name="Cannon C."/>
            <person name="Castanera R."/>
            <person name="Culley D."/>
            <person name="Daum C."/>
            <person name="Ezra D."/>
            <person name="Gonzalez J."/>
            <person name="Henrissat B."/>
            <person name="Kuo A."/>
            <person name="Liang C."/>
            <person name="Lipzen A."/>
            <person name="Lutzoni F."/>
            <person name="Magnuson J."/>
            <person name="Mondo S."/>
            <person name="Nolan M."/>
            <person name="Ohm R."/>
            <person name="Pangilinan J."/>
            <person name="Park H.-J."/>
            <person name="Ramirez L."/>
            <person name="Alfaro M."/>
            <person name="Sun H."/>
            <person name="Tritt A."/>
            <person name="Yoshinaga Y."/>
            <person name="Zwiers L.-H."/>
            <person name="Turgeon B."/>
            <person name="Goodwin S."/>
            <person name="Spatafora J."/>
            <person name="Crous P."/>
            <person name="Grigoriev I."/>
        </authorList>
    </citation>
    <scope>NUCLEOTIDE SEQUENCE</scope>
    <source>
        <strain evidence="4">ATCC 36951</strain>
    </source>
</reference>
<dbReference type="GeneID" id="54559720"/>
<dbReference type="RefSeq" id="XP_033668144.1">
    <property type="nucleotide sequence ID" value="XM_033806448.1"/>
</dbReference>
<dbReference type="OrthoDB" id="191139at2759"/>
<dbReference type="Pfam" id="PF00106">
    <property type="entry name" value="adh_short"/>
    <property type="match status" value="1"/>
</dbReference>
<dbReference type="GO" id="GO:0016491">
    <property type="term" value="F:oxidoreductase activity"/>
    <property type="evidence" value="ECO:0007669"/>
    <property type="project" value="UniProtKB-KW"/>
</dbReference>
<sequence>MPSNSFNPSKDIPSLAGKVILITGGNAGLGKESALQLAHHDPSEIWIASRNLSKAQAAIAEIRTIIPDARLKALQLDLASLESVKSAADEFLRQTSRLDILFLNAGIMSCPPGLSQEGYEIQFGTNHLGHAALVKLLLPHLEATATATAPASDVRVISVSSMAHKYVPSGGIDFASLQTTAEKHPTNDRYGQSKLANILYARELAKRHPRVTSVSVHPGIVKTDLHADIAGNFVVRAFSKCVVPLIGLDVEQGARNQLWAATAKKGVESGEYYTPVGVKGGDSAFSRDQGLAGRLWEWTQTELAKHGI</sequence>
<evidence type="ECO:0000313" key="5">
    <source>
        <dbReference type="Proteomes" id="UP000799537"/>
    </source>
</evidence>
<evidence type="ECO:0000256" key="2">
    <source>
        <dbReference type="ARBA" id="ARBA00022857"/>
    </source>
</evidence>
<keyword evidence="5" id="KW-1185">Reference proteome</keyword>
<dbReference type="Proteomes" id="UP000799537">
    <property type="component" value="Unassembled WGS sequence"/>
</dbReference>
<dbReference type="Gene3D" id="3.40.50.720">
    <property type="entry name" value="NAD(P)-binding Rossmann-like Domain"/>
    <property type="match status" value="1"/>
</dbReference>
<proteinExistence type="inferred from homology"/>
<dbReference type="EMBL" id="ML993594">
    <property type="protein sequence ID" value="KAF2167255.1"/>
    <property type="molecule type" value="Genomic_DNA"/>
</dbReference>
<dbReference type="AlphaFoldDB" id="A0A6A6CJD3"/>